<comment type="caution">
    <text evidence="1">The sequence shown here is derived from an EMBL/GenBank/DDBJ whole genome shotgun (WGS) entry which is preliminary data.</text>
</comment>
<protein>
    <submittedName>
        <fullName evidence="1">Uncharacterized protein</fullName>
    </submittedName>
</protein>
<keyword evidence="2" id="KW-1185">Reference proteome</keyword>
<reference evidence="1" key="1">
    <citation type="submission" date="2022-07" db="EMBL/GenBank/DDBJ databases">
        <title>Phylogenomic reconstructions and comparative analyses of Kickxellomycotina fungi.</title>
        <authorList>
            <person name="Reynolds N.K."/>
            <person name="Stajich J.E."/>
            <person name="Barry K."/>
            <person name="Grigoriev I.V."/>
            <person name="Crous P."/>
            <person name="Smith M.E."/>
        </authorList>
    </citation>
    <scope>NUCLEOTIDE SEQUENCE</scope>
    <source>
        <strain evidence="1">BCRC 34780</strain>
    </source>
</reference>
<dbReference type="Proteomes" id="UP001140087">
    <property type="component" value="Unassembled WGS sequence"/>
</dbReference>
<feature type="non-terminal residue" evidence="1">
    <location>
        <position position="1"/>
    </location>
</feature>
<gene>
    <name evidence="1" type="ORF">H4R21_007089</name>
</gene>
<organism evidence="1 2">
    <name type="scientific">Coemansia helicoidea</name>
    <dbReference type="NCBI Taxonomy" id="1286919"/>
    <lineage>
        <taxon>Eukaryota</taxon>
        <taxon>Fungi</taxon>
        <taxon>Fungi incertae sedis</taxon>
        <taxon>Zoopagomycota</taxon>
        <taxon>Kickxellomycotina</taxon>
        <taxon>Kickxellomycetes</taxon>
        <taxon>Kickxellales</taxon>
        <taxon>Kickxellaceae</taxon>
        <taxon>Coemansia</taxon>
    </lineage>
</organism>
<evidence type="ECO:0000313" key="1">
    <source>
        <dbReference type="EMBL" id="KAJ2787677.1"/>
    </source>
</evidence>
<accession>A0ACC1KD26</accession>
<sequence length="279" mass="32714">LRRKDQRIAWREKVALCALILFLCCVMIFWIAVLGLLICPKQHVHTIEEMRGHNTADDALIAIRGEIFDIQGFNHMGVNSKYLVDSNYPGSDLSDKFPLQLSFVCPFPGMDPRLALSPKPEPYTDTWLHDHRFWRHPGMTQGGYNYYQYRLMRIMRENYSRGKIATEPQRVDMEGRGVGMPNGMRRYWSIINNEVFDLTDYIQRRGAPFVVAPDDRSNETQTRLFLDDGVHDMFQMHPGQDITDRWNRYFAKRPVARRIHYQCLRGAFYAGVVDKRKSF</sequence>
<evidence type="ECO:0000313" key="2">
    <source>
        <dbReference type="Proteomes" id="UP001140087"/>
    </source>
</evidence>
<proteinExistence type="predicted"/>
<dbReference type="EMBL" id="JANBUN010004173">
    <property type="protein sequence ID" value="KAJ2787677.1"/>
    <property type="molecule type" value="Genomic_DNA"/>
</dbReference>
<feature type="non-terminal residue" evidence="1">
    <location>
        <position position="279"/>
    </location>
</feature>
<name>A0ACC1KD26_9FUNG</name>